<gene>
    <name evidence="1" type="ORF">SAMN05216499_13054</name>
</gene>
<accession>A0A1M7Q8Y5</accession>
<dbReference type="RefSeq" id="WP_079190225.1">
    <property type="nucleotide sequence ID" value="NZ_FRBI01000030.1"/>
</dbReference>
<reference evidence="1 2" key="1">
    <citation type="submission" date="2016-11" db="EMBL/GenBank/DDBJ databases">
        <authorList>
            <person name="Jaros S."/>
            <person name="Januszkiewicz K."/>
            <person name="Wedrychowicz H."/>
        </authorList>
    </citation>
    <scope>NUCLEOTIDE SEQUENCE [LARGE SCALE GENOMIC DNA]</scope>
    <source>
        <strain evidence="1 2">CGMCC 4.2025</strain>
    </source>
</reference>
<keyword evidence="2" id="KW-1185">Reference proteome</keyword>
<protein>
    <submittedName>
        <fullName evidence="1">Uncharacterized protein</fullName>
    </submittedName>
</protein>
<evidence type="ECO:0000313" key="2">
    <source>
        <dbReference type="Proteomes" id="UP000184111"/>
    </source>
</evidence>
<dbReference type="OrthoDB" id="3428371at2"/>
<dbReference type="AlphaFoldDB" id="A0A1M7Q8Y5"/>
<evidence type="ECO:0000313" key="1">
    <source>
        <dbReference type="EMBL" id="SHN26761.1"/>
    </source>
</evidence>
<organism evidence="1 2">
    <name type="scientific">Actinacidiphila paucisporea</name>
    <dbReference type="NCBI Taxonomy" id="310782"/>
    <lineage>
        <taxon>Bacteria</taxon>
        <taxon>Bacillati</taxon>
        <taxon>Actinomycetota</taxon>
        <taxon>Actinomycetes</taxon>
        <taxon>Kitasatosporales</taxon>
        <taxon>Streptomycetaceae</taxon>
        <taxon>Actinacidiphila</taxon>
    </lineage>
</organism>
<name>A0A1M7Q8Y5_9ACTN</name>
<sequence>MTIVDDSSDALRLLLGREVSALCFVRDYVELHFDGPVLRALSKPFGLYGCRGWHFPAQGSLELMRSFIGKTVDDYELLPDRLLAVDFGEHRFAIPLDQASRMGPEAAHLIGVDERGQTDARAMWIW</sequence>
<dbReference type="Proteomes" id="UP000184111">
    <property type="component" value="Unassembled WGS sequence"/>
</dbReference>
<proteinExistence type="predicted"/>
<dbReference type="EMBL" id="FRBI01000030">
    <property type="protein sequence ID" value="SHN26761.1"/>
    <property type="molecule type" value="Genomic_DNA"/>
</dbReference>